<dbReference type="Proteomes" id="UP000406184">
    <property type="component" value="Unassembled WGS sequence"/>
</dbReference>
<reference evidence="1 2" key="1">
    <citation type="submission" date="2019-07" db="EMBL/GenBank/DDBJ databases">
        <authorList>
            <person name="Hibberd C M."/>
            <person name="Gehrig L. J."/>
            <person name="Chang H.-W."/>
            <person name="Venkatesh S."/>
        </authorList>
    </citation>
    <scope>NUCLEOTIDE SEQUENCE [LARGE SCALE GENOMIC DNA]</scope>
    <source>
        <strain evidence="1">Faecalibacterium_prausnitzii_JG_BgPS064</strain>
    </source>
</reference>
<organism evidence="1 2">
    <name type="scientific">Faecalibacterium prausnitzii</name>
    <dbReference type="NCBI Taxonomy" id="853"/>
    <lineage>
        <taxon>Bacteria</taxon>
        <taxon>Bacillati</taxon>
        <taxon>Bacillota</taxon>
        <taxon>Clostridia</taxon>
        <taxon>Eubacteriales</taxon>
        <taxon>Oscillospiraceae</taxon>
        <taxon>Faecalibacterium</taxon>
    </lineage>
</organism>
<proteinExistence type="predicted"/>
<dbReference type="Pfam" id="PF20476">
    <property type="entry name" value="DUF6718"/>
    <property type="match status" value="1"/>
</dbReference>
<accession>A0A564SQ65</accession>
<dbReference type="AlphaFoldDB" id="A0A564SQ65"/>
<sequence length="77" mass="8745">MCYLVAKNKNAHGCYALKTVHGVHLVDLKRQLNQFAVPHGIQLVTISRPNAYGEYAPYHILDSEEDFVQTVRKLCSM</sequence>
<evidence type="ECO:0000313" key="2">
    <source>
        <dbReference type="Proteomes" id="UP000406184"/>
    </source>
</evidence>
<protein>
    <submittedName>
        <fullName evidence="1">Uncharacterized protein</fullName>
    </submittedName>
</protein>
<keyword evidence="2" id="KW-1185">Reference proteome</keyword>
<dbReference type="InterPro" id="IPR046564">
    <property type="entry name" value="DUF6718"/>
</dbReference>
<dbReference type="RefSeq" id="WP_015565471.1">
    <property type="nucleotide sequence ID" value="NZ_CABHMY010000077.1"/>
</dbReference>
<evidence type="ECO:0000313" key="1">
    <source>
        <dbReference type="EMBL" id="VUW97191.1"/>
    </source>
</evidence>
<dbReference type="EMBL" id="CABHMY010000077">
    <property type="protein sequence ID" value="VUW97191.1"/>
    <property type="molecule type" value="Genomic_DNA"/>
</dbReference>
<gene>
    <name evidence="1" type="ORF">FPPS064S07_02357</name>
</gene>
<name>A0A564SQ65_9FIRM</name>